<dbReference type="RefSeq" id="XP_007759157.1">
    <property type="nucleotide sequence ID" value="XM_007760967.1"/>
</dbReference>
<dbReference type="AlphaFoldDB" id="W9VM77"/>
<proteinExistence type="predicted"/>
<evidence type="ECO:0000313" key="3">
    <source>
        <dbReference type="EMBL" id="EXJ56623.1"/>
    </source>
</evidence>
<keyword evidence="2" id="KW-0472">Membrane</keyword>
<dbReference type="GeneID" id="19181542"/>
<feature type="region of interest" description="Disordered" evidence="1">
    <location>
        <begin position="1"/>
        <end position="25"/>
    </location>
</feature>
<dbReference type="EMBL" id="AMGW01000005">
    <property type="protein sequence ID" value="EXJ56623.1"/>
    <property type="molecule type" value="Genomic_DNA"/>
</dbReference>
<reference evidence="3 4" key="1">
    <citation type="submission" date="2013-03" db="EMBL/GenBank/DDBJ databases">
        <title>The Genome Sequence of Cladophialophora yegresii CBS 114405.</title>
        <authorList>
            <consortium name="The Broad Institute Genomics Platform"/>
            <person name="Cuomo C."/>
            <person name="de Hoog S."/>
            <person name="Gorbushina A."/>
            <person name="Walker B."/>
            <person name="Young S.K."/>
            <person name="Zeng Q."/>
            <person name="Gargeya S."/>
            <person name="Fitzgerald M."/>
            <person name="Haas B."/>
            <person name="Abouelleil A."/>
            <person name="Allen A.W."/>
            <person name="Alvarado L."/>
            <person name="Arachchi H.M."/>
            <person name="Berlin A.M."/>
            <person name="Chapman S.B."/>
            <person name="Gainer-Dewar J."/>
            <person name="Goldberg J."/>
            <person name="Griggs A."/>
            <person name="Gujja S."/>
            <person name="Hansen M."/>
            <person name="Howarth C."/>
            <person name="Imamovic A."/>
            <person name="Ireland A."/>
            <person name="Larimer J."/>
            <person name="McCowan C."/>
            <person name="Murphy C."/>
            <person name="Pearson M."/>
            <person name="Poon T.W."/>
            <person name="Priest M."/>
            <person name="Roberts A."/>
            <person name="Saif S."/>
            <person name="Shea T."/>
            <person name="Sisk P."/>
            <person name="Sykes S."/>
            <person name="Wortman J."/>
            <person name="Nusbaum C."/>
            <person name="Birren B."/>
        </authorList>
    </citation>
    <scope>NUCLEOTIDE SEQUENCE [LARGE SCALE GENOMIC DNA]</scope>
    <source>
        <strain evidence="3 4">CBS 114405</strain>
    </source>
</reference>
<feature type="transmembrane region" description="Helical" evidence="2">
    <location>
        <begin position="88"/>
        <end position="105"/>
    </location>
</feature>
<feature type="transmembrane region" description="Helical" evidence="2">
    <location>
        <begin position="62"/>
        <end position="81"/>
    </location>
</feature>
<dbReference type="HOGENOM" id="CLU_642502_0_0_1"/>
<dbReference type="VEuPathDB" id="FungiDB:A1O7_06967"/>
<evidence type="ECO:0000256" key="1">
    <source>
        <dbReference type="SAM" id="MobiDB-lite"/>
    </source>
</evidence>
<accession>W9VM77</accession>
<keyword evidence="4" id="KW-1185">Reference proteome</keyword>
<evidence type="ECO:0000256" key="2">
    <source>
        <dbReference type="SAM" id="Phobius"/>
    </source>
</evidence>
<sequence length="427" mass="47856">MAVARSSTRPVGRPAAQASSCSSADVDFEAAYEQVLKAQKARDTSARRDQPASKTATATVSHWIWCLVRWCLSVVCWCFSLISHLVKWLGLSWALALVCCLLYIFQEHLRLGPLFQLMLSLFATATKLISSPAQDRSWRVGPPPPLMPFHYPNTIDSIGMIAEDSVYRLMAAVGKEDAIVHVAFGHADHISSLGHEMSTFHDSVSRRAADELLVLDTSTTWKVAAWLSNNLSLTSTRHQDLHLEDFEILNETAAHLLQEIDAEKRTWRACEESRLLHVRGRQRKLDRTYGVVSGLKSAFTFLQDDYTRDLLRREIEILEREVKFLTDNVRAQMAFVSTEVSSTVKVINRVTELLARAQSQGQTLDRRDLADLYAQLKNLETVSTAAQNGGWPWPEVFQHFGQELSDALARHTRNPTGLGQDGEAANA</sequence>
<comment type="caution">
    <text evidence="3">The sequence shown here is derived from an EMBL/GenBank/DDBJ whole genome shotgun (WGS) entry which is preliminary data.</text>
</comment>
<dbReference type="Proteomes" id="UP000019473">
    <property type="component" value="Unassembled WGS sequence"/>
</dbReference>
<organism evidence="3 4">
    <name type="scientific">Cladophialophora yegresii CBS 114405</name>
    <dbReference type="NCBI Taxonomy" id="1182544"/>
    <lineage>
        <taxon>Eukaryota</taxon>
        <taxon>Fungi</taxon>
        <taxon>Dikarya</taxon>
        <taxon>Ascomycota</taxon>
        <taxon>Pezizomycotina</taxon>
        <taxon>Eurotiomycetes</taxon>
        <taxon>Chaetothyriomycetidae</taxon>
        <taxon>Chaetothyriales</taxon>
        <taxon>Herpotrichiellaceae</taxon>
        <taxon>Cladophialophora</taxon>
    </lineage>
</organism>
<protein>
    <submittedName>
        <fullName evidence="3">Uncharacterized protein</fullName>
    </submittedName>
</protein>
<keyword evidence="2" id="KW-1133">Transmembrane helix</keyword>
<evidence type="ECO:0000313" key="4">
    <source>
        <dbReference type="Proteomes" id="UP000019473"/>
    </source>
</evidence>
<gene>
    <name evidence="3" type="ORF">A1O7_06967</name>
</gene>
<name>W9VM77_9EURO</name>
<keyword evidence="2" id="KW-0812">Transmembrane</keyword>